<keyword evidence="2" id="KW-1185">Reference proteome</keyword>
<gene>
    <name evidence="1" type="ORF">HNP36_002796</name>
</gene>
<reference evidence="1 2" key="1">
    <citation type="submission" date="2020-08" db="EMBL/GenBank/DDBJ databases">
        <title>Functional genomics of gut bacteria from endangered species of beetles.</title>
        <authorList>
            <person name="Carlos-Shanley C."/>
        </authorList>
    </citation>
    <scope>NUCLEOTIDE SEQUENCE [LARGE SCALE GENOMIC DNA]</scope>
    <source>
        <strain evidence="1 2">S00136</strain>
    </source>
</reference>
<dbReference type="EMBL" id="JACHLC010000003">
    <property type="protein sequence ID" value="MBB6371711.1"/>
    <property type="molecule type" value="Genomic_DNA"/>
</dbReference>
<proteinExistence type="predicted"/>
<organism evidence="1 2">
    <name type="scientific">Chryseobacterium shigense</name>
    <dbReference type="NCBI Taxonomy" id="297244"/>
    <lineage>
        <taxon>Bacteria</taxon>
        <taxon>Pseudomonadati</taxon>
        <taxon>Bacteroidota</taxon>
        <taxon>Flavobacteriia</taxon>
        <taxon>Flavobacteriales</taxon>
        <taxon>Weeksellaceae</taxon>
        <taxon>Chryseobacterium group</taxon>
        <taxon>Chryseobacterium</taxon>
    </lineage>
</organism>
<sequence>MENTENKNIEKITNEELFQEFKRRGFYTIPNEIKPDRPLNYIVVAIEKPNCDIFVDYKHDVEKYRTGFINF</sequence>
<accession>A0A841NAH5</accession>
<dbReference type="RefSeq" id="WP_184164653.1">
    <property type="nucleotide sequence ID" value="NZ_JACHLC010000003.1"/>
</dbReference>
<name>A0A841NAH5_9FLAO</name>
<dbReference type="AlphaFoldDB" id="A0A841NAH5"/>
<comment type="caution">
    <text evidence="1">The sequence shown here is derived from an EMBL/GenBank/DDBJ whole genome shotgun (WGS) entry which is preliminary data.</text>
</comment>
<protein>
    <submittedName>
        <fullName evidence="1">Uncharacterized protein</fullName>
    </submittedName>
</protein>
<evidence type="ECO:0000313" key="1">
    <source>
        <dbReference type="EMBL" id="MBB6371711.1"/>
    </source>
</evidence>
<dbReference type="Proteomes" id="UP000589738">
    <property type="component" value="Unassembled WGS sequence"/>
</dbReference>
<evidence type="ECO:0000313" key="2">
    <source>
        <dbReference type="Proteomes" id="UP000589738"/>
    </source>
</evidence>